<feature type="transmembrane region" description="Helical" evidence="2">
    <location>
        <begin position="134"/>
        <end position="158"/>
    </location>
</feature>
<comment type="caution">
    <text evidence="4">The sequence shown here is derived from an EMBL/GenBank/DDBJ whole genome shotgun (WGS) entry which is preliminary data.</text>
</comment>
<dbReference type="InterPro" id="IPR018306">
    <property type="entry name" value="Phage_T5_Orf172_DNA-bd"/>
</dbReference>
<feature type="transmembrane region" description="Helical" evidence="2">
    <location>
        <begin position="108"/>
        <end position="128"/>
    </location>
</feature>
<gene>
    <name evidence="4" type="ORF">ACFQ5X_28340</name>
</gene>
<feature type="compositionally biased region" description="Low complexity" evidence="1">
    <location>
        <begin position="228"/>
        <end position="241"/>
    </location>
</feature>
<dbReference type="RefSeq" id="WP_381329142.1">
    <property type="nucleotide sequence ID" value="NZ_JBHTMM010000041.1"/>
</dbReference>
<evidence type="ECO:0000256" key="2">
    <source>
        <dbReference type="SAM" id="Phobius"/>
    </source>
</evidence>
<feature type="transmembrane region" description="Helical" evidence="2">
    <location>
        <begin position="47"/>
        <end position="72"/>
    </location>
</feature>
<keyword evidence="2" id="KW-0472">Membrane</keyword>
<dbReference type="Proteomes" id="UP001597058">
    <property type="component" value="Unassembled WGS sequence"/>
</dbReference>
<dbReference type="SMART" id="SM00974">
    <property type="entry name" value="T5orf172"/>
    <property type="match status" value="1"/>
</dbReference>
<feature type="region of interest" description="Disordered" evidence="1">
    <location>
        <begin position="222"/>
        <end position="254"/>
    </location>
</feature>
<evidence type="ECO:0000259" key="3">
    <source>
        <dbReference type="SMART" id="SM00974"/>
    </source>
</evidence>
<evidence type="ECO:0000256" key="1">
    <source>
        <dbReference type="SAM" id="MobiDB-lite"/>
    </source>
</evidence>
<feature type="transmembrane region" description="Helical" evidence="2">
    <location>
        <begin position="78"/>
        <end position="101"/>
    </location>
</feature>
<protein>
    <submittedName>
        <fullName evidence="4">GIY-YIG nuclease family protein</fullName>
    </submittedName>
</protein>
<keyword evidence="2" id="KW-1133">Transmembrane helix</keyword>
<accession>A0ABW3XJM0</accession>
<keyword evidence="2" id="KW-0812">Transmembrane</keyword>
<evidence type="ECO:0000313" key="4">
    <source>
        <dbReference type="EMBL" id="MFD1309756.1"/>
    </source>
</evidence>
<sequence>MPALPFRRATRRITETVHGVDVAYDVPDTTPPPPRLPFNLDSMLRRILFATAVLMTTGAIVWGTVAIGSMLTLLAPNWGAYLVAGVFDAGWAGCLIAEWILRHDHKRARIPAAVGVAMLAVSMAAIIIDGHRNNAIAVGIIGALVSAASKGMWAVAMYTVRIKLDPKYEAYLRARQQQAGTEQALALGERDRALTEDRTVQLRLALEARRDPVGPVIVEQPAPEPEAAEPVAAAPEPAAPARSTLPNDPTGPVGEEIEDIAELLTAAHAPVVYFLRNGSRVKIGTTRNLRRRIAGLALRPDDVIRVEHGGQDYEHSLHARFNAHRVGNTEWFELREDLAAYLGLPEAQPLELTAQFVEPTAHLAEPLPAAGGLSTVSVQADVSEPQAQPAAPEAHAFGFAAHLTGQSAQRVKALAQVAELLAQDRGITSEQVKEELGVSLATAKRYLREVRQSK</sequence>
<dbReference type="EMBL" id="JBHTMM010000041">
    <property type="protein sequence ID" value="MFD1309756.1"/>
    <property type="molecule type" value="Genomic_DNA"/>
</dbReference>
<keyword evidence="5" id="KW-1185">Reference proteome</keyword>
<proteinExistence type="predicted"/>
<name>A0ABW3XJM0_9ACTN</name>
<feature type="domain" description="Bacteriophage T5 Orf172 DNA-binding" evidence="3">
    <location>
        <begin position="275"/>
        <end position="345"/>
    </location>
</feature>
<evidence type="ECO:0000313" key="5">
    <source>
        <dbReference type="Proteomes" id="UP001597058"/>
    </source>
</evidence>
<dbReference type="Pfam" id="PF13455">
    <property type="entry name" value="MUG113"/>
    <property type="match status" value="1"/>
</dbReference>
<reference evidence="5" key="1">
    <citation type="journal article" date="2019" name="Int. J. Syst. Evol. Microbiol.">
        <title>The Global Catalogue of Microorganisms (GCM) 10K type strain sequencing project: providing services to taxonomists for standard genome sequencing and annotation.</title>
        <authorList>
            <consortium name="The Broad Institute Genomics Platform"/>
            <consortium name="The Broad Institute Genome Sequencing Center for Infectious Disease"/>
            <person name="Wu L."/>
            <person name="Ma J."/>
        </authorList>
    </citation>
    <scope>NUCLEOTIDE SEQUENCE [LARGE SCALE GENOMIC DNA]</scope>
    <source>
        <strain evidence="5">CGMCC 4.7020</strain>
    </source>
</reference>
<organism evidence="4 5">
    <name type="scientific">Streptomyces kaempferi</name>
    <dbReference type="NCBI Taxonomy" id="333725"/>
    <lineage>
        <taxon>Bacteria</taxon>
        <taxon>Bacillati</taxon>
        <taxon>Actinomycetota</taxon>
        <taxon>Actinomycetes</taxon>
        <taxon>Kitasatosporales</taxon>
        <taxon>Streptomycetaceae</taxon>
        <taxon>Streptomyces</taxon>
    </lineage>
</organism>